<keyword evidence="4" id="KW-1185">Reference proteome</keyword>
<feature type="domain" description="EGF-like" evidence="2">
    <location>
        <begin position="261"/>
        <end position="294"/>
    </location>
</feature>
<feature type="domain" description="EGF-like" evidence="2">
    <location>
        <begin position="475"/>
        <end position="517"/>
    </location>
</feature>
<accession>A0AAV8WAV0</accession>
<evidence type="ECO:0000313" key="3">
    <source>
        <dbReference type="EMBL" id="KAJ8923755.1"/>
    </source>
</evidence>
<keyword evidence="1" id="KW-0732">Signal</keyword>
<reference evidence="3 4" key="1">
    <citation type="journal article" date="2023" name="Insect Mol. Biol.">
        <title>Genome sequencing provides insights into the evolution of gene families encoding plant cell wall-degrading enzymes in longhorned beetles.</title>
        <authorList>
            <person name="Shin N.R."/>
            <person name="Okamura Y."/>
            <person name="Kirsch R."/>
            <person name="Pauchet Y."/>
        </authorList>
    </citation>
    <scope>NUCLEOTIDE SEQUENCE [LARGE SCALE GENOMIC DNA]</scope>
    <source>
        <strain evidence="3">EAD_L_NR</strain>
    </source>
</reference>
<dbReference type="InterPro" id="IPR006149">
    <property type="entry name" value="EB_dom"/>
</dbReference>
<dbReference type="PANTHER" id="PTHR39069">
    <property type="entry name" value="ECDYSONE-INDUCIBLE GENE E1, ISOFORM A"/>
    <property type="match status" value="1"/>
</dbReference>
<evidence type="ECO:0000259" key="2">
    <source>
        <dbReference type="SMART" id="SM00181"/>
    </source>
</evidence>
<dbReference type="PANTHER" id="PTHR39069:SF8">
    <property type="entry name" value="FI17111P1"/>
    <property type="match status" value="1"/>
</dbReference>
<protein>
    <recommendedName>
        <fullName evidence="2">EGF-like domain-containing protein</fullName>
    </recommendedName>
</protein>
<evidence type="ECO:0000313" key="4">
    <source>
        <dbReference type="Proteomes" id="UP001159042"/>
    </source>
</evidence>
<name>A0AAV8WAV0_9CUCU</name>
<sequence>MNSLVALVLLLTLQYTQSLNETCSRNSECSSPTELCIDEICSCDNISYHNGSQCLQYATEYNAICFDGKQCEWLGENSECNHNRCVCTEGFRWHKGNCQKYVSKGEKCDSNDDCYSGYDLLSLTCSTDGVCVCSNGYYNRGQDCRKTSSILGAKDCAINLDCQISLYECTMGKCTLKFANTTKTEETFSDTFINDLEVLELEQDSNVYMPTCEKPESCCEKDSDCRNMGNSFCNLSNNRTCTCNENTHYLHNGNCILGMSYCESNSDCPVNNSICFKNSCICDKGFFLNNRMCLAELGVQDPHRNYESDSDCPIKPGQLINSTCYCKDYWFNDESNRICIKTMIQTTQSCLTNQWCAAMGPYSFCNSTSSKCQCSSLAQFNEKTYYCDLVSNTTTDVCLKYTDCRINERCVNEKCECIRNFSRNEEDIYIEGLCDVVSCSHIENANCVGGICLCEDGFIGKKTRCLKIADALEAPCEEHEQCKNIEHSVCGELDDAPDDTLQCVCEEGYTDVNAMCYQNKRYGDPCMTERECTLVLNRSYKCRNSICQCDVGQVLKNGYCTSGANIISISYLAWILVLIMIKLN</sequence>
<dbReference type="InterPro" id="IPR000742">
    <property type="entry name" value="EGF"/>
</dbReference>
<organism evidence="3 4">
    <name type="scientific">Exocentrus adspersus</name>
    <dbReference type="NCBI Taxonomy" id="1586481"/>
    <lineage>
        <taxon>Eukaryota</taxon>
        <taxon>Metazoa</taxon>
        <taxon>Ecdysozoa</taxon>
        <taxon>Arthropoda</taxon>
        <taxon>Hexapoda</taxon>
        <taxon>Insecta</taxon>
        <taxon>Pterygota</taxon>
        <taxon>Neoptera</taxon>
        <taxon>Endopterygota</taxon>
        <taxon>Coleoptera</taxon>
        <taxon>Polyphaga</taxon>
        <taxon>Cucujiformia</taxon>
        <taxon>Chrysomeloidea</taxon>
        <taxon>Cerambycidae</taxon>
        <taxon>Lamiinae</taxon>
        <taxon>Acanthocinini</taxon>
        <taxon>Exocentrus</taxon>
    </lineage>
</organism>
<proteinExistence type="predicted"/>
<feature type="signal peptide" evidence="1">
    <location>
        <begin position="1"/>
        <end position="18"/>
    </location>
</feature>
<evidence type="ECO:0000256" key="1">
    <source>
        <dbReference type="SAM" id="SignalP"/>
    </source>
</evidence>
<gene>
    <name evidence="3" type="ORF">NQ315_010336</name>
</gene>
<feature type="domain" description="EGF-like" evidence="2">
    <location>
        <begin position="433"/>
        <end position="466"/>
    </location>
</feature>
<feature type="chain" id="PRO_5043843797" description="EGF-like domain-containing protein" evidence="1">
    <location>
        <begin position="19"/>
        <end position="584"/>
    </location>
</feature>
<dbReference type="AlphaFoldDB" id="A0AAV8WAV0"/>
<dbReference type="Proteomes" id="UP001159042">
    <property type="component" value="Unassembled WGS sequence"/>
</dbReference>
<dbReference type="EMBL" id="JANEYG010000004">
    <property type="protein sequence ID" value="KAJ8923755.1"/>
    <property type="molecule type" value="Genomic_DNA"/>
</dbReference>
<dbReference type="Pfam" id="PF01683">
    <property type="entry name" value="EB"/>
    <property type="match status" value="2"/>
</dbReference>
<dbReference type="SMART" id="SM00181">
    <property type="entry name" value="EGF"/>
    <property type="match status" value="3"/>
</dbReference>
<comment type="caution">
    <text evidence="3">The sequence shown here is derived from an EMBL/GenBank/DDBJ whole genome shotgun (WGS) entry which is preliminary data.</text>
</comment>